<dbReference type="InterPro" id="IPR003675">
    <property type="entry name" value="Rce1/LyrA-like_dom"/>
</dbReference>
<feature type="transmembrane region" description="Helical" evidence="1">
    <location>
        <begin position="175"/>
        <end position="196"/>
    </location>
</feature>
<comment type="caution">
    <text evidence="3">The sequence shown here is derived from an EMBL/GenBank/DDBJ whole genome shotgun (WGS) entry which is preliminary data.</text>
</comment>
<keyword evidence="1" id="KW-0812">Transmembrane</keyword>
<dbReference type="Pfam" id="PF02517">
    <property type="entry name" value="Rce1-like"/>
    <property type="match status" value="1"/>
</dbReference>
<accession>A0ABQ0JTD7</accession>
<keyword evidence="1" id="KW-0472">Membrane</keyword>
<gene>
    <name evidence="3" type="ORF">BROSI_A0516</name>
</gene>
<feature type="transmembrane region" description="Helical" evidence="1">
    <location>
        <begin position="21"/>
        <end position="47"/>
    </location>
</feature>
<evidence type="ECO:0000313" key="3">
    <source>
        <dbReference type="EMBL" id="GAN32012.1"/>
    </source>
</evidence>
<feature type="transmembrane region" description="Helical" evidence="1">
    <location>
        <begin position="203"/>
        <end position="220"/>
    </location>
</feature>
<dbReference type="PANTHER" id="PTHR39430:SF1">
    <property type="entry name" value="PROTEASE"/>
    <property type="match status" value="1"/>
</dbReference>
<name>A0ABQ0JTD7_9BACT</name>
<evidence type="ECO:0000256" key="1">
    <source>
        <dbReference type="SAM" id="Phobius"/>
    </source>
</evidence>
<feature type="transmembrane region" description="Helical" evidence="1">
    <location>
        <begin position="59"/>
        <end position="79"/>
    </location>
</feature>
<feature type="transmembrane region" description="Helical" evidence="1">
    <location>
        <begin position="240"/>
        <end position="260"/>
    </location>
</feature>
<organism evidence="3 4">
    <name type="scientific">Candidatus Brocadia sinica JPN1</name>
    <dbReference type="NCBI Taxonomy" id="1197129"/>
    <lineage>
        <taxon>Bacteria</taxon>
        <taxon>Pseudomonadati</taxon>
        <taxon>Planctomycetota</taxon>
        <taxon>Candidatus Brocadiia</taxon>
        <taxon>Candidatus Brocadiales</taxon>
        <taxon>Candidatus Brocadiaceae</taxon>
        <taxon>Candidatus Brocadia</taxon>
    </lineage>
</organism>
<feature type="transmembrane region" description="Helical" evidence="1">
    <location>
        <begin position="100"/>
        <end position="119"/>
    </location>
</feature>
<keyword evidence="1" id="KW-1133">Transmembrane helix</keyword>
<protein>
    <recommendedName>
        <fullName evidence="2">CAAX prenyl protease 2/Lysostaphin resistance protein A-like domain-containing protein</fullName>
    </recommendedName>
</protein>
<dbReference type="EMBL" id="BAFN01000001">
    <property type="protein sequence ID" value="GAN32012.1"/>
    <property type="molecule type" value="Genomic_DNA"/>
</dbReference>
<evidence type="ECO:0000313" key="4">
    <source>
        <dbReference type="Proteomes" id="UP000032309"/>
    </source>
</evidence>
<reference evidence="4" key="1">
    <citation type="journal article" date="2015" name="Genome Announc.">
        <title>Draft Genome Sequence of an Anaerobic Ammonium-Oxidizing Bacterium, "Candidatus Brocadia sinica".</title>
        <authorList>
            <person name="Oshiki M."/>
            <person name="Shinyako-Hata K."/>
            <person name="Satoh H."/>
            <person name="Okabe S."/>
        </authorList>
    </citation>
    <scope>NUCLEOTIDE SEQUENCE [LARGE SCALE GENOMIC DNA]</scope>
    <source>
        <strain evidence="4">JPN1</strain>
    </source>
</reference>
<sequence length="276" mass="31448">MADLLNYKHGSYDFGRVMRRIMMAMAILLIFLMRKQLMIGSFVALGIKPVQGWWEQLQMGFFLSTGMFILYIIFLWICGTQIFQPDAKSPTEMIFQLLKILLIAGLVGCIEEILFRGFIFQSLLADLQTVSAICISSLFYSLLHFFKVKLLVTPGFQPFIGFIVIYQSFKDIAVNFPAILPLIIGLFLVGVVLSYAYFRTKSLYLAIGIHAGWIFLIKANKLFFDHVGMNLKWLFGDSKMITGALGWSFLMFTLILIRFVTKARVACNGKDTARTF</sequence>
<evidence type="ECO:0000259" key="2">
    <source>
        <dbReference type="Pfam" id="PF02517"/>
    </source>
</evidence>
<feature type="transmembrane region" description="Helical" evidence="1">
    <location>
        <begin position="125"/>
        <end position="143"/>
    </location>
</feature>
<feature type="domain" description="CAAX prenyl protease 2/Lysostaphin resistance protein A-like" evidence="2">
    <location>
        <begin position="96"/>
        <end position="213"/>
    </location>
</feature>
<dbReference type="Proteomes" id="UP000032309">
    <property type="component" value="Unassembled WGS sequence"/>
</dbReference>
<keyword evidence="4" id="KW-1185">Reference proteome</keyword>
<feature type="transmembrane region" description="Helical" evidence="1">
    <location>
        <begin position="150"/>
        <end position="169"/>
    </location>
</feature>
<dbReference type="PANTHER" id="PTHR39430">
    <property type="entry name" value="MEMBRANE-ASSOCIATED PROTEASE-RELATED"/>
    <property type="match status" value="1"/>
</dbReference>
<proteinExistence type="predicted"/>